<evidence type="ECO:0000313" key="1">
    <source>
        <dbReference type="EMBL" id="AUX20452.1"/>
    </source>
</evidence>
<evidence type="ECO:0008006" key="3">
    <source>
        <dbReference type="Google" id="ProtNLM"/>
    </source>
</evidence>
<organism evidence="1 2">
    <name type="scientific">Sorangium cellulosum</name>
    <name type="common">Polyangium cellulosum</name>
    <dbReference type="NCBI Taxonomy" id="56"/>
    <lineage>
        <taxon>Bacteria</taxon>
        <taxon>Pseudomonadati</taxon>
        <taxon>Myxococcota</taxon>
        <taxon>Polyangia</taxon>
        <taxon>Polyangiales</taxon>
        <taxon>Polyangiaceae</taxon>
        <taxon>Sorangium</taxon>
    </lineage>
</organism>
<dbReference type="EMBL" id="CP012670">
    <property type="protein sequence ID" value="AUX20452.1"/>
    <property type="molecule type" value="Genomic_DNA"/>
</dbReference>
<sequence length="39" mass="4244">MHACAEMARVVRPGGPLLLAFHVSAPEFLAGSTRHLDER</sequence>
<dbReference type="SUPFAM" id="SSF53335">
    <property type="entry name" value="S-adenosyl-L-methionine-dependent methyltransferases"/>
    <property type="match status" value="1"/>
</dbReference>
<reference evidence="1 2" key="1">
    <citation type="submission" date="2015-09" db="EMBL/GenBank/DDBJ databases">
        <title>Sorangium comparison.</title>
        <authorList>
            <person name="Zaburannyi N."/>
            <person name="Bunk B."/>
            <person name="Overmann J."/>
            <person name="Mueller R."/>
        </authorList>
    </citation>
    <scope>NUCLEOTIDE SEQUENCE [LARGE SCALE GENOMIC DNA]</scope>
    <source>
        <strain evidence="1 2">So ceGT47</strain>
    </source>
</reference>
<accession>A0A4V0NCV1</accession>
<name>A0A4V0NCV1_SORCE</name>
<gene>
    <name evidence="1" type="ORF">SOCEGT47_009230</name>
</gene>
<dbReference type="InterPro" id="IPR029063">
    <property type="entry name" value="SAM-dependent_MTases_sf"/>
</dbReference>
<evidence type="ECO:0000313" key="2">
    <source>
        <dbReference type="Proteomes" id="UP000295781"/>
    </source>
</evidence>
<dbReference type="Proteomes" id="UP000295781">
    <property type="component" value="Chromosome"/>
</dbReference>
<protein>
    <recommendedName>
        <fullName evidence="3">Methyltransferase</fullName>
    </recommendedName>
</protein>
<dbReference type="AlphaFoldDB" id="A0A4V0NCV1"/>
<proteinExistence type="predicted"/>